<keyword evidence="1" id="KW-1133">Transmembrane helix</keyword>
<dbReference type="Proteomes" id="UP000016644">
    <property type="component" value="Unassembled WGS sequence"/>
</dbReference>
<comment type="caution">
    <text evidence="2">The sequence shown here is derived from an EMBL/GenBank/DDBJ whole genome shotgun (WGS) entry which is preliminary data.</text>
</comment>
<name>U2PKI9_LEVBR</name>
<evidence type="ECO:0000313" key="3">
    <source>
        <dbReference type="Proteomes" id="UP000016644"/>
    </source>
</evidence>
<keyword evidence="1" id="KW-0472">Membrane</keyword>
<protein>
    <submittedName>
        <fullName evidence="2">Uncharacterized protein</fullName>
    </submittedName>
</protein>
<sequence>MIAYSFKTNLRLPRLNKQLILPILIKIILLIKADLTILQPIAVFVVITPLIHKKTLKL</sequence>
<evidence type="ECO:0000313" key="2">
    <source>
        <dbReference type="EMBL" id="ERK44666.1"/>
    </source>
</evidence>
<gene>
    <name evidence="2" type="ORF">HMPREF0495_00732</name>
</gene>
<organism evidence="2 3">
    <name type="scientific">Levilactobacillus brevis ATCC 14869 = DSM 20054</name>
    <dbReference type="NCBI Taxonomy" id="649758"/>
    <lineage>
        <taxon>Bacteria</taxon>
        <taxon>Bacillati</taxon>
        <taxon>Bacillota</taxon>
        <taxon>Bacilli</taxon>
        <taxon>Lactobacillales</taxon>
        <taxon>Lactobacillaceae</taxon>
        <taxon>Levilactobacillus</taxon>
    </lineage>
</organism>
<dbReference type="HOGENOM" id="CLU_2973688_0_0_9"/>
<evidence type="ECO:0000256" key="1">
    <source>
        <dbReference type="SAM" id="Phobius"/>
    </source>
</evidence>
<keyword evidence="1" id="KW-0812">Transmembrane</keyword>
<proteinExistence type="predicted"/>
<dbReference type="AlphaFoldDB" id="U2PKI9"/>
<dbReference type="EMBL" id="AWVK01000028">
    <property type="protein sequence ID" value="ERK44666.1"/>
    <property type="molecule type" value="Genomic_DNA"/>
</dbReference>
<reference evidence="2 3" key="1">
    <citation type="submission" date="2013-06" db="EMBL/GenBank/DDBJ databases">
        <authorList>
            <person name="Weinstock G."/>
            <person name="Sodergren E."/>
            <person name="Lobos E.A."/>
            <person name="Fulton L."/>
            <person name="Fulton R."/>
            <person name="Courtney L."/>
            <person name="Fronick C."/>
            <person name="O'Laughlin M."/>
            <person name="Godfrey J."/>
            <person name="Wilson R.M."/>
            <person name="Miner T."/>
            <person name="Farmer C."/>
            <person name="Delehaunty K."/>
            <person name="Cordes M."/>
            <person name="Minx P."/>
            <person name="Tomlinson C."/>
            <person name="Chen J."/>
            <person name="Wollam A."/>
            <person name="Pepin K.H."/>
            <person name="Bhonagiri V."/>
            <person name="Zhang X."/>
            <person name="Warren W."/>
            <person name="Mitreva M."/>
            <person name="Mardis E.R."/>
            <person name="Wilson R.K."/>
        </authorList>
    </citation>
    <scope>NUCLEOTIDE SEQUENCE [LARGE SCALE GENOMIC DNA]</scope>
    <source>
        <strain evidence="2 3">ATCC 14869</strain>
    </source>
</reference>
<feature type="transmembrane region" description="Helical" evidence="1">
    <location>
        <begin position="20"/>
        <end position="47"/>
    </location>
</feature>
<accession>U2PKI9</accession>